<organism evidence="2 3">
    <name type="scientific">Pantoea anthophila</name>
    <dbReference type="NCBI Taxonomy" id="470931"/>
    <lineage>
        <taxon>Bacteria</taxon>
        <taxon>Pseudomonadati</taxon>
        <taxon>Pseudomonadota</taxon>
        <taxon>Gammaproteobacteria</taxon>
        <taxon>Enterobacterales</taxon>
        <taxon>Erwiniaceae</taxon>
        <taxon>Pantoea</taxon>
    </lineage>
</organism>
<dbReference type="EMBL" id="VHIZ01000006">
    <property type="protein sequence ID" value="TPV34402.1"/>
    <property type="molecule type" value="Genomic_DNA"/>
</dbReference>
<dbReference type="RefSeq" id="WP_140922719.1">
    <property type="nucleotide sequence ID" value="NZ_CP122311.1"/>
</dbReference>
<evidence type="ECO:0008006" key="4">
    <source>
        <dbReference type="Google" id="ProtNLM"/>
    </source>
</evidence>
<dbReference type="Pfam" id="PF14282">
    <property type="entry name" value="FlxA"/>
    <property type="match status" value="1"/>
</dbReference>
<gene>
    <name evidence="2" type="ORF">FJW00_00385</name>
</gene>
<feature type="region of interest" description="Disordered" evidence="1">
    <location>
        <begin position="76"/>
        <end position="117"/>
    </location>
</feature>
<comment type="caution">
    <text evidence="2">The sequence shown here is derived from an EMBL/GenBank/DDBJ whole genome shotgun (WGS) entry which is preliminary data.</text>
</comment>
<evidence type="ECO:0000313" key="3">
    <source>
        <dbReference type="Proteomes" id="UP000316142"/>
    </source>
</evidence>
<dbReference type="Proteomes" id="UP000316142">
    <property type="component" value="Unassembled WGS sequence"/>
</dbReference>
<feature type="compositionally biased region" description="Basic and acidic residues" evidence="1">
    <location>
        <begin position="78"/>
        <end position="88"/>
    </location>
</feature>
<proteinExistence type="predicted"/>
<accession>A0ABY2ZHH4</accession>
<evidence type="ECO:0000256" key="1">
    <source>
        <dbReference type="SAM" id="MobiDB-lite"/>
    </source>
</evidence>
<keyword evidence="3" id="KW-1185">Reference proteome</keyword>
<feature type="compositionally biased region" description="Basic and acidic residues" evidence="1">
    <location>
        <begin position="107"/>
        <end position="117"/>
    </location>
</feature>
<evidence type="ECO:0000313" key="2">
    <source>
        <dbReference type="EMBL" id="TPV34402.1"/>
    </source>
</evidence>
<sequence>MSSIAGVLKVMSGGGDSGGGSIASQIAALNKQIQSVMKKVKELADNHDLDEDQKSKIAQMYQSQITMLEAQIAQLQKKQAEQAEKAQQKSDSVNPVGESKANGINRPTDKNNVDVYI</sequence>
<dbReference type="InterPro" id="IPR025577">
    <property type="entry name" value="FlxA"/>
</dbReference>
<reference evidence="2 3" key="1">
    <citation type="submission" date="2019-06" db="EMBL/GenBank/DDBJ databases">
        <title>Taxogenomics and systematics of the genus Pantoea.</title>
        <authorList>
            <person name="Tambong J.T."/>
        </authorList>
    </citation>
    <scope>NUCLEOTIDE SEQUENCE [LARGE SCALE GENOMIC DNA]</scope>
    <source>
        <strain evidence="2 3">LMG 2558</strain>
    </source>
</reference>
<name>A0ABY2ZHH4_9GAMM</name>
<protein>
    <recommendedName>
        <fullName evidence="4">FlxA protein</fullName>
    </recommendedName>
</protein>